<reference evidence="2" key="1">
    <citation type="submission" date="2024-06" db="EMBL/GenBank/DDBJ databases">
        <title>The genome sequences of Kitasatospora sp. strain HUAS MG31.</title>
        <authorList>
            <person name="Mo P."/>
        </authorList>
    </citation>
    <scope>NUCLEOTIDE SEQUENCE</scope>
    <source>
        <strain evidence="2">HUAS MG31</strain>
    </source>
</reference>
<gene>
    <name evidence="2" type="ORF">ABWK59_30740</name>
</gene>
<proteinExistence type="predicted"/>
<accession>A0AAU8K6A0</accession>
<dbReference type="GO" id="GO:0016874">
    <property type="term" value="F:ligase activity"/>
    <property type="evidence" value="ECO:0007669"/>
    <property type="project" value="UniProtKB-KW"/>
</dbReference>
<name>A0AAU8K6A0_9ACTN</name>
<organism evidence="2">
    <name type="scientific">Kitasatospora camelliae</name>
    <dbReference type="NCBI Taxonomy" id="3156397"/>
    <lineage>
        <taxon>Bacteria</taxon>
        <taxon>Bacillati</taxon>
        <taxon>Actinomycetota</taxon>
        <taxon>Actinomycetes</taxon>
        <taxon>Kitasatosporales</taxon>
        <taxon>Streptomycetaceae</taxon>
        <taxon>Kitasatospora</taxon>
    </lineage>
</organism>
<evidence type="ECO:0000259" key="1">
    <source>
        <dbReference type="Pfam" id="PF09511"/>
    </source>
</evidence>
<sequence length="380" mass="42045">MTDHLTLADLFDPADLDAALDAGYVTRKPHPTDRLEIYTYSATCQYGNIWTPVTTACRGLIVEKHTGRIIALPFPKIFVTGMHGTGHDFAPPLPTGEPFEVYEKADGSLAIVHFYDGTWRAASKGSFISEQAQWAQTVLDRSDLSGLDTGLTYLAEAIYPGNRIVVDYGTREDLVLLAAFRPADGSEVPLDIAAGHWKPIGTAVQSWGLYDDVTVLEKRAAASLDMHGSQVNGMQEEGYIIRYASGRRAKIKLSAYLTLHKLYTGTNERTVWEALASGQDLGTLFDRVPDEFRDWVDEIAMRLRAEHNALAGAAERDYTAAMDGLADVSDRKAFAMAASKSAYRPALFLFYDGRRDAVGQWVWRQLKPRADKPFKADEEG</sequence>
<feature type="domain" description="T4 RNA ligase 1-like N-terminal" evidence="1">
    <location>
        <begin position="57"/>
        <end position="251"/>
    </location>
</feature>
<evidence type="ECO:0000313" key="2">
    <source>
        <dbReference type="EMBL" id="XCM82987.1"/>
    </source>
</evidence>
<protein>
    <submittedName>
        <fullName evidence="2">RNA ligase</fullName>
    </submittedName>
</protein>
<dbReference type="AlphaFoldDB" id="A0AAU8K6A0"/>
<dbReference type="EMBL" id="CP159872">
    <property type="protein sequence ID" value="XCM82987.1"/>
    <property type="molecule type" value="Genomic_DNA"/>
</dbReference>
<dbReference type="KEGG" id="kcm:ABWK59_30740"/>
<dbReference type="InterPro" id="IPR019039">
    <property type="entry name" value="T4-Rnl1-like_N"/>
</dbReference>
<dbReference type="Pfam" id="PF09511">
    <property type="entry name" value="RNA_lig_T4_1"/>
    <property type="match status" value="1"/>
</dbReference>
<dbReference type="RefSeq" id="WP_354643922.1">
    <property type="nucleotide sequence ID" value="NZ_CP159872.1"/>
</dbReference>
<keyword evidence="2" id="KW-0436">Ligase</keyword>